<protein>
    <recommendedName>
        <fullName evidence="4">SGNH/GDSL hydrolase family protein</fullName>
    </recommendedName>
</protein>
<feature type="non-terminal residue" evidence="2">
    <location>
        <position position="1"/>
    </location>
</feature>
<dbReference type="Proteomes" id="UP000824089">
    <property type="component" value="Unassembled WGS sequence"/>
</dbReference>
<proteinExistence type="predicted"/>
<name>A0A9D1I8S0_9CLOT</name>
<dbReference type="SUPFAM" id="SSF52266">
    <property type="entry name" value="SGNH hydrolase"/>
    <property type="match status" value="1"/>
</dbReference>
<organism evidence="2 3">
    <name type="scientific">Candidatus Egerieisoma faecipullorum</name>
    <dbReference type="NCBI Taxonomy" id="2840963"/>
    <lineage>
        <taxon>Bacteria</taxon>
        <taxon>Bacillati</taxon>
        <taxon>Bacillota</taxon>
        <taxon>Clostridia</taxon>
        <taxon>Eubacteriales</taxon>
        <taxon>Clostridiaceae</taxon>
        <taxon>Clostridiaceae incertae sedis</taxon>
        <taxon>Candidatus Egerieisoma</taxon>
    </lineage>
</organism>
<reference evidence="2" key="1">
    <citation type="submission" date="2020-10" db="EMBL/GenBank/DDBJ databases">
        <authorList>
            <person name="Gilroy R."/>
        </authorList>
    </citation>
    <scope>NUCLEOTIDE SEQUENCE</scope>
    <source>
        <strain evidence="2">CHK195-4489</strain>
    </source>
</reference>
<dbReference type="AlphaFoldDB" id="A0A9D1I8S0"/>
<evidence type="ECO:0008006" key="4">
    <source>
        <dbReference type="Google" id="ProtNLM"/>
    </source>
</evidence>
<accession>A0A9D1I8S0</accession>
<evidence type="ECO:0000313" key="2">
    <source>
        <dbReference type="EMBL" id="HIU30221.1"/>
    </source>
</evidence>
<sequence>KMAELCRSKGTELILVKSPSLYPHWYDEWDAQITEYAQKNGLRYYNFLEVSDEIGIDMQTDTYDMGMHLNVYGAEKYTDYLGGILQEEFGSRGLFDHTGDEALAAVWEEKKERYEQEKREGTNAGQTEPPGSADNTPDPGGEYEEHPHDGYYFEAGGVEISVLCDARLLDRMKEAGLDYKYYEAQSCAYQGLDQFYTFDSFEVLVNTIDGRNVITSISILDDMVETPEGLRIGDSYDTMVSVLGDGYTQSSDLYRYVRDGTMLTVLIKNNSVSSIEYTISET</sequence>
<gene>
    <name evidence="2" type="ORF">IAD50_08000</name>
</gene>
<dbReference type="EMBL" id="DVMM01000174">
    <property type="protein sequence ID" value="HIU30221.1"/>
    <property type="molecule type" value="Genomic_DNA"/>
</dbReference>
<evidence type="ECO:0000256" key="1">
    <source>
        <dbReference type="SAM" id="MobiDB-lite"/>
    </source>
</evidence>
<feature type="region of interest" description="Disordered" evidence="1">
    <location>
        <begin position="114"/>
        <end position="148"/>
    </location>
</feature>
<evidence type="ECO:0000313" key="3">
    <source>
        <dbReference type="Proteomes" id="UP000824089"/>
    </source>
</evidence>
<reference evidence="2" key="2">
    <citation type="journal article" date="2021" name="PeerJ">
        <title>Extensive microbial diversity within the chicken gut microbiome revealed by metagenomics and culture.</title>
        <authorList>
            <person name="Gilroy R."/>
            <person name="Ravi A."/>
            <person name="Getino M."/>
            <person name="Pursley I."/>
            <person name="Horton D.L."/>
            <person name="Alikhan N.F."/>
            <person name="Baker D."/>
            <person name="Gharbi K."/>
            <person name="Hall N."/>
            <person name="Watson M."/>
            <person name="Adriaenssens E.M."/>
            <person name="Foster-Nyarko E."/>
            <person name="Jarju S."/>
            <person name="Secka A."/>
            <person name="Antonio M."/>
            <person name="Oren A."/>
            <person name="Chaudhuri R.R."/>
            <person name="La Ragione R."/>
            <person name="Hildebrand F."/>
            <person name="Pallen M.J."/>
        </authorList>
    </citation>
    <scope>NUCLEOTIDE SEQUENCE</scope>
    <source>
        <strain evidence="2">CHK195-4489</strain>
    </source>
</reference>
<comment type="caution">
    <text evidence="2">The sequence shown here is derived from an EMBL/GenBank/DDBJ whole genome shotgun (WGS) entry which is preliminary data.</text>
</comment>